<dbReference type="InterPro" id="IPR039997">
    <property type="entry name" value="TFE"/>
</dbReference>
<keyword evidence="7" id="KW-1185">Reference proteome</keyword>
<reference evidence="6" key="1">
    <citation type="submission" date="2020-11" db="EMBL/GenBank/DDBJ databases">
        <authorList>
            <consortium name="DOE Joint Genome Institute"/>
            <person name="Ahrendt S."/>
            <person name="Riley R."/>
            <person name="Andreopoulos W."/>
            <person name="Labutti K."/>
            <person name="Pangilinan J."/>
            <person name="Ruiz-Duenas F.J."/>
            <person name="Barrasa J.M."/>
            <person name="Sanchez-Garcia M."/>
            <person name="Camarero S."/>
            <person name="Miyauchi S."/>
            <person name="Serrano A."/>
            <person name="Linde D."/>
            <person name="Babiker R."/>
            <person name="Drula E."/>
            <person name="Ayuso-Fernandez I."/>
            <person name="Pacheco R."/>
            <person name="Padilla G."/>
            <person name="Ferreira P."/>
            <person name="Barriuso J."/>
            <person name="Kellner H."/>
            <person name="Castanera R."/>
            <person name="Alfaro M."/>
            <person name="Ramirez L."/>
            <person name="Pisabarro A.G."/>
            <person name="Kuo A."/>
            <person name="Tritt A."/>
            <person name="Lipzen A."/>
            <person name="He G."/>
            <person name="Yan M."/>
            <person name="Ng V."/>
            <person name="Cullen D."/>
            <person name="Martin F."/>
            <person name="Rosso M.-N."/>
            <person name="Henrissat B."/>
            <person name="Hibbett D."/>
            <person name="Martinez A.T."/>
            <person name="Grigoriev I.V."/>
        </authorList>
    </citation>
    <scope>NUCLEOTIDE SEQUENCE</scope>
    <source>
        <strain evidence="6">AH 40177</strain>
    </source>
</reference>
<organism evidence="6 7">
    <name type="scientific">Rhodocollybia butyracea</name>
    <dbReference type="NCBI Taxonomy" id="206335"/>
    <lineage>
        <taxon>Eukaryota</taxon>
        <taxon>Fungi</taxon>
        <taxon>Dikarya</taxon>
        <taxon>Basidiomycota</taxon>
        <taxon>Agaricomycotina</taxon>
        <taxon>Agaricomycetes</taxon>
        <taxon>Agaricomycetidae</taxon>
        <taxon>Agaricales</taxon>
        <taxon>Marasmiineae</taxon>
        <taxon>Omphalotaceae</taxon>
        <taxon>Rhodocollybia</taxon>
    </lineage>
</organism>
<evidence type="ECO:0000256" key="3">
    <source>
        <dbReference type="ARBA" id="ARBA00023163"/>
    </source>
</evidence>
<dbReference type="SUPFAM" id="SSF57783">
    <property type="entry name" value="Zinc beta-ribbon"/>
    <property type="match status" value="1"/>
</dbReference>
<protein>
    <submittedName>
        <fullName evidence="6">TFIIE alpha subunit-domain-containing protein</fullName>
    </submittedName>
</protein>
<dbReference type="PANTHER" id="PTHR13097:SF7">
    <property type="entry name" value="GENERAL TRANSCRIPTION FACTOR IIE SUBUNIT 1"/>
    <property type="match status" value="1"/>
</dbReference>
<dbReference type="InterPro" id="IPR021600">
    <property type="entry name" value="TFIIE_asu_C"/>
</dbReference>
<gene>
    <name evidence="6" type="ORF">BDP27DRAFT_1393294</name>
</gene>
<dbReference type="AlphaFoldDB" id="A0A9P5PJM7"/>
<dbReference type="OrthoDB" id="361102at2759"/>
<evidence type="ECO:0000313" key="7">
    <source>
        <dbReference type="Proteomes" id="UP000772434"/>
    </source>
</evidence>
<evidence type="ECO:0000313" key="6">
    <source>
        <dbReference type="EMBL" id="KAF9066771.1"/>
    </source>
</evidence>
<comment type="caution">
    <text evidence="6">The sequence shown here is derived from an EMBL/GenBank/DDBJ whole genome shotgun (WGS) entry which is preliminary data.</text>
</comment>
<keyword evidence="3" id="KW-0804">Transcription</keyword>
<dbReference type="SMART" id="SM00531">
    <property type="entry name" value="TFIIE"/>
    <property type="match status" value="1"/>
</dbReference>
<sequence length="487" mass="53953">MATQEEQDTLRLLVQHVSRGFYEPKYTIIMDQLARHPVLKDDDLAGRMGWQSKELNKVIAVLANDCLVKIYRQNELKEGAQRAVGKQYYYIDYAHFCNVVKWRIAKMRHKIDSTLRNELDNKGYICPTCKASYTPLDVDKLMDFARGCFVCEICQSEVVDNENPETVQGGKDRMSRFNHQMRFIRAGLQKSETMVLPPFDVATWIKTNLTGGDDKNSDSPGAGLKIAGSDPNKPEDEGVGVVIASDKDEATRKLERDAQAELKRQQNALPSWHLKSTISGDLTALGIKENARAEAAAANGAAPTSNDDLLRGLGVVGMKPSQTSPLVVEPRSEVKVPVNPNADYYEQYYASLAASAAASAQATPSGSVPGSSDFDDFGEDEEDQKPSLEYLNSLNDYRKRSRSQEDDGSAGRTKIAKTDNVTKVDERIAPVTVDVEISGDTAPPKDDPIVYVNGKPIGFSKVTEEDHELMTPEEYTAYFDVMQSMEE</sequence>
<feature type="compositionally biased region" description="Low complexity" evidence="4">
    <location>
        <begin position="362"/>
        <end position="372"/>
    </location>
</feature>
<feature type="domain" description="HTH TFE/IIEalpha-type" evidence="5">
    <location>
        <begin position="10"/>
        <end position="101"/>
    </location>
</feature>
<feature type="compositionally biased region" description="Basic and acidic residues" evidence="4">
    <location>
        <begin position="396"/>
        <end position="405"/>
    </location>
</feature>
<dbReference type="GO" id="GO:0006367">
    <property type="term" value="P:transcription initiation at RNA polymerase II promoter"/>
    <property type="evidence" value="ECO:0007669"/>
    <property type="project" value="InterPro"/>
</dbReference>
<keyword evidence="2" id="KW-0805">Transcription regulation</keyword>
<feature type="region of interest" description="Disordered" evidence="4">
    <location>
        <begin position="210"/>
        <end position="238"/>
    </location>
</feature>
<dbReference type="Pfam" id="PF11521">
    <property type="entry name" value="TFIIE-A_C"/>
    <property type="match status" value="1"/>
</dbReference>
<feature type="region of interest" description="Disordered" evidence="4">
    <location>
        <begin position="362"/>
        <end position="418"/>
    </location>
</feature>
<evidence type="ECO:0000259" key="5">
    <source>
        <dbReference type="PROSITE" id="PS51344"/>
    </source>
</evidence>
<comment type="similarity">
    <text evidence="1">Belongs to the TFIIE alpha subunit family.</text>
</comment>
<dbReference type="Gene3D" id="3.30.40.10">
    <property type="entry name" value="Zinc/RING finger domain, C3HC4 (zinc finger)"/>
    <property type="match status" value="1"/>
</dbReference>
<dbReference type="InterPro" id="IPR017919">
    <property type="entry name" value="TFIIE/TFIIEa_HTH"/>
</dbReference>
<dbReference type="EMBL" id="JADNRY010000082">
    <property type="protein sequence ID" value="KAF9066771.1"/>
    <property type="molecule type" value="Genomic_DNA"/>
</dbReference>
<name>A0A9P5PJM7_9AGAR</name>
<dbReference type="InterPro" id="IPR013083">
    <property type="entry name" value="Znf_RING/FYVE/PHD"/>
</dbReference>
<dbReference type="InterPro" id="IPR002853">
    <property type="entry name" value="TFIIE_asu"/>
</dbReference>
<feature type="compositionally biased region" description="Acidic residues" evidence="4">
    <location>
        <begin position="373"/>
        <end position="383"/>
    </location>
</feature>
<dbReference type="Pfam" id="PF02002">
    <property type="entry name" value="TFIIE_alpha"/>
    <property type="match status" value="1"/>
</dbReference>
<dbReference type="Proteomes" id="UP000772434">
    <property type="component" value="Unassembled WGS sequence"/>
</dbReference>
<dbReference type="GO" id="GO:0005673">
    <property type="term" value="C:transcription factor TFIIE complex"/>
    <property type="evidence" value="ECO:0007669"/>
    <property type="project" value="TreeGrafter"/>
</dbReference>
<evidence type="ECO:0000256" key="2">
    <source>
        <dbReference type="ARBA" id="ARBA00023015"/>
    </source>
</evidence>
<evidence type="ECO:0000256" key="4">
    <source>
        <dbReference type="SAM" id="MobiDB-lite"/>
    </source>
</evidence>
<dbReference type="PROSITE" id="PS51344">
    <property type="entry name" value="HTH_TFE_IIE"/>
    <property type="match status" value="1"/>
</dbReference>
<dbReference type="PANTHER" id="PTHR13097">
    <property type="entry name" value="TRANSCRIPTION INITIATION FACTOR IIE, ALPHA SUBUNIT"/>
    <property type="match status" value="1"/>
</dbReference>
<evidence type="ECO:0000256" key="1">
    <source>
        <dbReference type="ARBA" id="ARBA00008947"/>
    </source>
</evidence>
<dbReference type="InterPro" id="IPR024550">
    <property type="entry name" value="TFIIEa/SarR/Rpc3_HTH_dom"/>
</dbReference>
<proteinExistence type="inferred from homology"/>
<accession>A0A9P5PJM7</accession>